<dbReference type="AlphaFoldDB" id="A0A8X6U0L2"/>
<proteinExistence type="predicted"/>
<protein>
    <submittedName>
        <fullName evidence="1">Uncharacterized protein</fullName>
    </submittedName>
</protein>
<accession>A0A8X6U0L2</accession>
<sequence>MSIRLSEIPDNLAVNCIEHCCLTIIRKNTDANLARGNTTEVIQGKFYLSLATQLAPGDFVFFYEKDYTVPRCLVNVNNVEFFLKMLVRLLMIGISCWNVEVKSEYGERQSEQRNDNNLLDCSVHLTSR</sequence>
<name>A0A8X6U0L2_NEPPI</name>
<dbReference type="EMBL" id="BMAW01068131">
    <property type="protein sequence ID" value="GFT62957.1"/>
    <property type="molecule type" value="Genomic_DNA"/>
</dbReference>
<comment type="caution">
    <text evidence="1">The sequence shown here is derived from an EMBL/GenBank/DDBJ whole genome shotgun (WGS) entry which is preliminary data.</text>
</comment>
<gene>
    <name evidence="1" type="ORF">NPIL_557251</name>
</gene>
<dbReference type="Proteomes" id="UP000887013">
    <property type="component" value="Unassembled WGS sequence"/>
</dbReference>
<reference evidence="1" key="1">
    <citation type="submission" date="2020-08" db="EMBL/GenBank/DDBJ databases">
        <title>Multicomponent nature underlies the extraordinary mechanical properties of spider dragline silk.</title>
        <authorList>
            <person name="Kono N."/>
            <person name="Nakamura H."/>
            <person name="Mori M."/>
            <person name="Yoshida Y."/>
            <person name="Ohtoshi R."/>
            <person name="Malay A.D."/>
            <person name="Moran D.A.P."/>
            <person name="Tomita M."/>
            <person name="Numata K."/>
            <person name="Arakawa K."/>
        </authorList>
    </citation>
    <scope>NUCLEOTIDE SEQUENCE</scope>
</reference>
<evidence type="ECO:0000313" key="1">
    <source>
        <dbReference type="EMBL" id="GFT62957.1"/>
    </source>
</evidence>
<keyword evidence="2" id="KW-1185">Reference proteome</keyword>
<evidence type="ECO:0000313" key="2">
    <source>
        <dbReference type="Proteomes" id="UP000887013"/>
    </source>
</evidence>
<organism evidence="1 2">
    <name type="scientific">Nephila pilipes</name>
    <name type="common">Giant wood spider</name>
    <name type="synonym">Nephila maculata</name>
    <dbReference type="NCBI Taxonomy" id="299642"/>
    <lineage>
        <taxon>Eukaryota</taxon>
        <taxon>Metazoa</taxon>
        <taxon>Ecdysozoa</taxon>
        <taxon>Arthropoda</taxon>
        <taxon>Chelicerata</taxon>
        <taxon>Arachnida</taxon>
        <taxon>Araneae</taxon>
        <taxon>Araneomorphae</taxon>
        <taxon>Entelegynae</taxon>
        <taxon>Araneoidea</taxon>
        <taxon>Nephilidae</taxon>
        <taxon>Nephila</taxon>
    </lineage>
</organism>